<comment type="caution">
    <text evidence="1">The sequence shown here is derived from an EMBL/GenBank/DDBJ whole genome shotgun (WGS) entry which is preliminary data.</text>
</comment>
<evidence type="ECO:0000313" key="1">
    <source>
        <dbReference type="EMBL" id="KAJ8622050.1"/>
    </source>
</evidence>
<dbReference type="EMBL" id="CM056818">
    <property type="protein sequence ID" value="KAJ8622050.1"/>
    <property type="molecule type" value="Genomic_DNA"/>
</dbReference>
<dbReference type="Proteomes" id="UP001234297">
    <property type="component" value="Chromosome 10"/>
</dbReference>
<organism evidence="1 2">
    <name type="scientific">Persea americana</name>
    <name type="common">Avocado</name>
    <dbReference type="NCBI Taxonomy" id="3435"/>
    <lineage>
        <taxon>Eukaryota</taxon>
        <taxon>Viridiplantae</taxon>
        <taxon>Streptophyta</taxon>
        <taxon>Embryophyta</taxon>
        <taxon>Tracheophyta</taxon>
        <taxon>Spermatophyta</taxon>
        <taxon>Magnoliopsida</taxon>
        <taxon>Magnoliidae</taxon>
        <taxon>Laurales</taxon>
        <taxon>Lauraceae</taxon>
        <taxon>Persea</taxon>
    </lineage>
</organism>
<protein>
    <submittedName>
        <fullName evidence="1">Uncharacterized protein</fullName>
    </submittedName>
</protein>
<evidence type="ECO:0000313" key="2">
    <source>
        <dbReference type="Proteomes" id="UP001234297"/>
    </source>
</evidence>
<gene>
    <name evidence="1" type="ORF">MRB53_030579</name>
</gene>
<sequence length="166" mass="18455">MIQPPQVMKQIDETFVSHIDNILNHEHGTELEAKQPRENGPLLSEPSPTNNNVSFAKACEVAVDDEIPELVKVALSLDQPKNELHTEREYKLADKRQCFRAGLRHRAKVGFHVVSCAKAAALVDELNSTTLLAVDEELTSDASFSNILIGDLCSSKVRFSKHILIK</sequence>
<keyword evidence="2" id="KW-1185">Reference proteome</keyword>
<proteinExistence type="predicted"/>
<reference evidence="1 2" key="1">
    <citation type="journal article" date="2022" name="Hortic Res">
        <title>A haplotype resolved chromosomal level avocado genome allows analysis of novel avocado genes.</title>
        <authorList>
            <person name="Nath O."/>
            <person name="Fletcher S.J."/>
            <person name="Hayward A."/>
            <person name="Shaw L.M."/>
            <person name="Masouleh A.K."/>
            <person name="Furtado A."/>
            <person name="Henry R.J."/>
            <person name="Mitter N."/>
        </authorList>
    </citation>
    <scope>NUCLEOTIDE SEQUENCE [LARGE SCALE GENOMIC DNA]</scope>
    <source>
        <strain evidence="2">cv. Hass</strain>
    </source>
</reference>
<accession>A0ACC2KLM9</accession>
<name>A0ACC2KLM9_PERAE</name>